<gene>
    <name evidence="3" type="ORF">DB88DRAFT_489544</name>
</gene>
<sequence length="710" mass="79864">MASASGSHHRKGARGPSDSMRRRFKKQVDEIGDKVEEMSVKLRRNDDGHFKLLAPGTPFDEIDLSESSFFSHDQPDKPRTWKQWIFGKKFYFSAGILLGALAVLWSMKDIGEIPNDIAEIWATMPNALDPRDLLSNLTLVEGARKALENRDFTVGEQMVQEHDLRKHHPVVLIPGIVSTGLESWGTEAVARPFFRKRLWGTATMIRAVMSNKERWLQALSIDPETGLDPPGFKVRAAQGLDAASEFIQGYWIWQKIVENLATLGYDTNSMDMAAYDWRLSYYNLETRDAYFTRLKTRIENMRRHNKQKVVLCSHSMGGTVIVYFMKWVESEPDENGFGGGGGKQWIEDNIEAWINVAGSLLGVSKAMTAFLSGEMRDTVELHPAGSWVLEKFFSRRERAKLFRRWPGASSMWVKGGNRIWGTRESAPDDPEGATDTHGRFLSFRHPDVSAEASNLTSASVSPNMTMEESSPYILTHTPSSFQRMISTNYSYGFETDVEQLKANDRDHRKWTNPLETRLPEAPSMKIYCLYGHGKETERSYWYMQGEYEQDESRASAVGEEAFCDASDPSNNCDNSTTQRPPLDFPLARQQWIDYEVSVKGSVPEVRSGVKFGDGDGTIPVVSLGAMCVKGWKGKTRWNPAGIPIVTQEYRHTPEGLDLRGGALTADHVDILGASPLNSAILKVAAGRGDLVEDQIESGILDYVEKMDWEL</sequence>
<dbReference type="PANTHER" id="PTHR11440">
    <property type="entry name" value="LECITHIN-CHOLESTEROL ACYLTRANSFERASE-RELATED"/>
    <property type="match status" value="1"/>
</dbReference>
<dbReference type="InterPro" id="IPR003386">
    <property type="entry name" value="LACT/PDAT_acylTrfase"/>
</dbReference>
<dbReference type="Pfam" id="PF02450">
    <property type="entry name" value="LCAT"/>
    <property type="match status" value="1"/>
</dbReference>
<comment type="caution">
    <text evidence="3">The sequence shown here is derived from an EMBL/GenBank/DDBJ whole genome shotgun (WGS) entry which is preliminary data.</text>
</comment>
<keyword evidence="3" id="KW-0808">Transferase</keyword>
<dbReference type="GO" id="GO:0008374">
    <property type="term" value="F:O-acyltransferase activity"/>
    <property type="evidence" value="ECO:0007669"/>
    <property type="project" value="InterPro"/>
</dbReference>
<evidence type="ECO:0000256" key="2">
    <source>
        <dbReference type="SAM" id="Phobius"/>
    </source>
</evidence>
<dbReference type="EMBL" id="JAODAN010000005">
    <property type="protein sequence ID" value="KAK1924234.1"/>
    <property type="molecule type" value="Genomic_DNA"/>
</dbReference>
<dbReference type="SUPFAM" id="SSF53474">
    <property type="entry name" value="alpha/beta-Hydrolases"/>
    <property type="match status" value="1"/>
</dbReference>
<feature type="region of interest" description="Disordered" evidence="1">
    <location>
        <begin position="1"/>
        <end position="26"/>
    </location>
</feature>
<evidence type="ECO:0000256" key="1">
    <source>
        <dbReference type="SAM" id="MobiDB-lite"/>
    </source>
</evidence>
<dbReference type="InterPro" id="IPR029058">
    <property type="entry name" value="AB_hydrolase_fold"/>
</dbReference>
<keyword evidence="4" id="KW-1185">Reference proteome</keyword>
<keyword evidence="2" id="KW-1133">Transmembrane helix</keyword>
<dbReference type="Proteomes" id="UP001182556">
    <property type="component" value="Unassembled WGS sequence"/>
</dbReference>
<name>A0AAD9D0Q7_PAPLA</name>
<evidence type="ECO:0000313" key="3">
    <source>
        <dbReference type="EMBL" id="KAK1924234.1"/>
    </source>
</evidence>
<dbReference type="Gene3D" id="3.40.50.1820">
    <property type="entry name" value="alpha/beta hydrolase"/>
    <property type="match status" value="1"/>
</dbReference>
<reference evidence="3" key="1">
    <citation type="submission" date="2023-02" db="EMBL/GenBank/DDBJ databases">
        <title>Identification and recombinant expression of a fungal hydrolase from Papiliotrema laurentii that hydrolyzes apple cutin and clears colloidal polyester polyurethane.</title>
        <authorList>
            <consortium name="DOE Joint Genome Institute"/>
            <person name="Roman V.A."/>
            <person name="Bojanowski C."/>
            <person name="Crable B.R."/>
            <person name="Wagner D.N."/>
            <person name="Hung C.S."/>
            <person name="Nadeau L.J."/>
            <person name="Schratz L."/>
            <person name="Haridas S."/>
            <person name="Pangilinan J."/>
            <person name="Lipzen A."/>
            <person name="Na H."/>
            <person name="Yan M."/>
            <person name="Ng V."/>
            <person name="Grigoriev I.V."/>
            <person name="Spatafora J.W."/>
            <person name="Barlow D."/>
            <person name="Biffinger J."/>
            <person name="Kelley-Loughnane N."/>
            <person name="Varaljay V.A."/>
            <person name="Crookes-Goodson W.J."/>
        </authorList>
    </citation>
    <scope>NUCLEOTIDE SEQUENCE</scope>
    <source>
        <strain evidence="3">5307AH</strain>
    </source>
</reference>
<keyword evidence="2" id="KW-0472">Membrane</keyword>
<feature type="transmembrane region" description="Helical" evidence="2">
    <location>
        <begin position="90"/>
        <end position="107"/>
    </location>
</feature>
<keyword evidence="3" id="KW-0012">Acyltransferase</keyword>
<proteinExistence type="predicted"/>
<organism evidence="3 4">
    <name type="scientific">Papiliotrema laurentii</name>
    <name type="common">Cryptococcus laurentii</name>
    <dbReference type="NCBI Taxonomy" id="5418"/>
    <lineage>
        <taxon>Eukaryota</taxon>
        <taxon>Fungi</taxon>
        <taxon>Dikarya</taxon>
        <taxon>Basidiomycota</taxon>
        <taxon>Agaricomycotina</taxon>
        <taxon>Tremellomycetes</taxon>
        <taxon>Tremellales</taxon>
        <taxon>Rhynchogastremaceae</taxon>
        <taxon>Papiliotrema</taxon>
    </lineage>
</organism>
<dbReference type="AlphaFoldDB" id="A0AAD9D0Q7"/>
<accession>A0AAD9D0Q7</accession>
<protein>
    <submittedName>
        <fullName evidence="3">Lecithin:cholesterol acyltransferase-domain-containing protein</fullName>
    </submittedName>
</protein>
<evidence type="ECO:0000313" key="4">
    <source>
        <dbReference type="Proteomes" id="UP001182556"/>
    </source>
</evidence>
<dbReference type="GO" id="GO:0006629">
    <property type="term" value="P:lipid metabolic process"/>
    <property type="evidence" value="ECO:0007669"/>
    <property type="project" value="InterPro"/>
</dbReference>
<keyword evidence="2" id="KW-0812">Transmembrane</keyword>